<sequence length="229" mass="23229">MESTAVVLVAHGTRDARGAETVRRLAGRVAEALPSREVALAYVDVQSPLVGEVLDDVMTRHASVAVVPMLLSRGFHVDVDIADAVAAHPGSHAVAQLGPDPLLAALLVERLRSAGIPEQAHVVLAAAGSSRAEAAEDVEVAAEQLDQEWAGPVSVAYATGTEPSVPDAVAAARADGATSVAVASYLLAEGFFHDRLSDAGADVVTAPLAASPAGEDAVLAVVLTRLSAG</sequence>
<accession>A0A512SYJ5</accession>
<evidence type="ECO:0000256" key="1">
    <source>
        <dbReference type="ARBA" id="ARBA00022723"/>
    </source>
</evidence>
<name>A0A512SYJ5_9MICO</name>
<keyword evidence="4" id="KW-1185">Reference proteome</keyword>
<dbReference type="AlphaFoldDB" id="A0A512SYJ5"/>
<dbReference type="InterPro" id="IPR002762">
    <property type="entry name" value="CbiX-like"/>
</dbReference>
<dbReference type="GO" id="GO:0046872">
    <property type="term" value="F:metal ion binding"/>
    <property type="evidence" value="ECO:0007669"/>
    <property type="project" value="UniProtKB-KW"/>
</dbReference>
<keyword evidence="2" id="KW-0456">Lyase</keyword>
<dbReference type="PANTHER" id="PTHR33542">
    <property type="entry name" value="SIROHYDROCHLORIN FERROCHELATASE, CHLOROPLASTIC"/>
    <property type="match status" value="1"/>
</dbReference>
<gene>
    <name evidence="3" type="ORF">KLO01_10750</name>
</gene>
<dbReference type="GO" id="GO:0016829">
    <property type="term" value="F:lyase activity"/>
    <property type="evidence" value="ECO:0007669"/>
    <property type="project" value="UniProtKB-KW"/>
</dbReference>
<proteinExistence type="predicted"/>
<evidence type="ECO:0000313" key="4">
    <source>
        <dbReference type="Proteomes" id="UP000321793"/>
    </source>
</evidence>
<evidence type="ECO:0000313" key="3">
    <source>
        <dbReference type="EMBL" id="GEQ13028.1"/>
    </source>
</evidence>
<dbReference type="PANTHER" id="PTHR33542:SF5">
    <property type="entry name" value="FERROCHELATASE CHE1"/>
    <property type="match status" value="1"/>
</dbReference>
<dbReference type="Pfam" id="PF01903">
    <property type="entry name" value="CbiX"/>
    <property type="match status" value="2"/>
</dbReference>
<protein>
    <recommendedName>
        <fullName evidence="5">Cobalamin biosynthesis protein CbiX</fullName>
    </recommendedName>
</protein>
<comment type="caution">
    <text evidence="3">The sequence shown here is derived from an EMBL/GenBank/DDBJ whole genome shotgun (WGS) entry which is preliminary data.</text>
</comment>
<dbReference type="SUPFAM" id="SSF53800">
    <property type="entry name" value="Chelatase"/>
    <property type="match status" value="1"/>
</dbReference>
<evidence type="ECO:0000256" key="2">
    <source>
        <dbReference type="ARBA" id="ARBA00023239"/>
    </source>
</evidence>
<dbReference type="InterPro" id="IPR050963">
    <property type="entry name" value="Sirohydro_Cobaltochel/CbiX"/>
</dbReference>
<keyword evidence="1" id="KW-0479">Metal-binding</keyword>
<dbReference type="CDD" id="cd03416">
    <property type="entry name" value="CbiX_SirB_N"/>
    <property type="match status" value="1"/>
</dbReference>
<reference evidence="3 4" key="1">
    <citation type="submission" date="2019-07" db="EMBL/GenBank/DDBJ databases">
        <title>Whole genome shotgun sequence of Knoellia locipacati NBRC 109775.</title>
        <authorList>
            <person name="Hosoyama A."/>
            <person name="Uohara A."/>
            <person name="Ohji S."/>
            <person name="Ichikawa N."/>
        </authorList>
    </citation>
    <scope>NUCLEOTIDE SEQUENCE [LARGE SCALE GENOMIC DNA]</scope>
    <source>
        <strain evidence="3 4">NBRC 109775</strain>
    </source>
</reference>
<dbReference type="Gene3D" id="3.40.50.1400">
    <property type="match status" value="2"/>
</dbReference>
<organism evidence="3 4">
    <name type="scientific">Knoellia locipacati</name>
    <dbReference type="NCBI Taxonomy" id="882824"/>
    <lineage>
        <taxon>Bacteria</taxon>
        <taxon>Bacillati</taxon>
        <taxon>Actinomycetota</taxon>
        <taxon>Actinomycetes</taxon>
        <taxon>Micrococcales</taxon>
        <taxon>Intrasporangiaceae</taxon>
        <taxon>Knoellia</taxon>
    </lineage>
</organism>
<evidence type="ECO:0008006" key="5">
    <source>
        <dbReference type="Google" id="ProtNLM"/>
    </source>
</evidence>
<dbReference type="EMBL" id="BKBA01000003">
    <property type="protein sequence ID" value="GEQ13028.1"/>
    <property type="molecule type" value="Genomic_DNA"/>
</dbReference>
<dbReference type="RefSeq" id="WP_186827915.1">
    <property type="nucleotide sequence ID" value="NZ_BAABDN010000001.1"/>
</dbReference>
<dbReference type="Proteomes" id="UP000321793">
    <property type="component" value="Unassembled WGS sequence"/>
</dbReference>